<evidence type="ECO:0000313" key="2">
    <source>
        <dbReference type="EMBL" id="GGI91999.1"/>
    </source>
</evidence>
<gene>
    <name evidence="2" type="ORF">GCM10007966_20840</name>
</gene>
<protein>
    <recommendedName>
        <fullName evidence="4">ABC transporter, phosphonate, periplasmic substrate-binding protein</fullName>
    </recommendedName>
</protein>
<keyword evidence="1" id="KW-0732">Signal</keyword>
<dbReference type="AlphaFoldDB" id="A0A917NE66"/>
<proteinExistence type="predicted"/>
<dbReference type="PANTHER" id="PTHR30024">
    <property type="entry name" value="ALIPHATIC SULFONATES-BINDING PROTEIN-RELATED"/>
    <property type="match status" value="1"/>
</dbReference>
<evidence type="ECO:0008006" key="4">
    <source>
        <dbReference type="Google" id="ProtNLM"/>
    </source>
</evidence>
<feature type="signal peptide" evidence="1">
    <location>
        <begin position="1"/>
        <end position="22"/>
    </location>
</feature>
<reference evidence="2" key="2">
    <citation type="submission" date="2020-09" db="EMBL/GenBank/DDBJ databases">
        <authorList>
            <person name="Sun Q."/>
            <person name="Ohkuma M."/>
        </authorList>
    </citation>
    <scope>NUCLEOTIDE SEQUENCE</scope>
    <source>
        <strain evidence="2">JCM 13919</strain>
    </source>
</reference>
<comment type="caution">
    <text evidence="2">The sequence shown here is derived from an EMBL/GenBank/DDBJ whole genome shotgun (WGS) entry which is preliminary data.</text>
</comment>
<dbReference type="Pfam" id="PF12974">
    <property type="entry name" value="Phosphonate-bd"/>
    <property type="match status" value="1"/>
</dbReference>
<dbReference type="RefSeq" id="WP_131777344.1">
    <property type="nucleotide sequence ID" value="NZ_BMOB01000012.1"/>
</dbReference>
<dbReference type="SUPFAM" id="SSF53850">
    <property type="entry name" value="Periplasmic binding protein-like II"/>
    <property type="match status" value="1"/>
</dbReference>
<organism evidence="2 3">
    <name type="scientific">Legionella impletisoli</name>
    <dbReference type="NCBI Taxonomy" id="343510"/>
    <lineage>
        <taxon>Bacteria</taxon>
        <taxon>Pseudomonadati</taxon>
        <taxon>Pseudomonadota</taxon>
        <taxon>Gammaproteobacteria</taxon>
        <taxon>Legionellales</taxon>
        <taxon>Legionellaceae</taxon>
        <taxon>Legionella</taxon>
    </lineage>
</organism>
<evidence type="ECO:0000256" key="1">
    <source>
        <dbReference type="SAM" id="SignalP"/>
    </source>
</evidence>
<accession>A0A917NE66</accession>
<name>A0A917NE66_9GAMM</name>
<reference evidence="2" key="1">
    <citation type="journal article" date="2014" name="Int. J. Syst. Evol. Microbiol.">
        <title>Complete genome sequence of Corynebacterium casei LMG S-19264T (=DSM 44701T), isolated from a smear-ripened cheese.</title>
        <authorList>
            <consortium name="US DOE Joint Genome Institute (JGI-PGF)"/>
            <person name="Walter F."/>
            <person name="Albersmeier A."/>
            <person name="Kalinowski J."/>
            <person name="Ruckert C."/>
        </authorList>
    </citation>
    <scope>NUCLEOTIDE SEQUENCE</scope>
    <source>
        <strain evidence="2">JCM 13919</strain>
    </source>
</reference>
<dbReference type="OrthoDB" id="7240770at2"/>
<sequence>MKKLWTSIFILLLSVLSYPLEAADNKEPPSIKIGALVTNQLYPVRTKEELHQTWQTITNDLTQSTGVRFIFRGYDSMESLMHDLSKGKIGVAYVKSVPTSILVKKHGHIKRIATAITKDPSSGEKDTTYSSYILVAKDSSINSLNDLKNKTLAYYDPYSASNYLKVKEKLNQLGVSVTWLKVASLDEAYKAVENNQAAAVGVWEYLYHQFNEKNKFKIIGEISGIQHPSILINTQVVSPEVAAKVIQELNKIKIHNIVDYKVHSEKKNPPKDVPAQKEAAQ</sequence>
<keyword evidence="3" id="KW-1185">Reference proteome</keyword>
<feature type="chain" id="PRO_5037057405" description="ABC transporter, phosphonate, periplasmic substrate-binding protein" evidence="1">
    <location>
        <begin position="23"/>
        <end position="281"/>
    </location>
</feature>
<dbReference type="Gene3D" id="3.40.190.10">
    <property type="entry name" value="Periplasmic binding protein-like II"/>
    <property type="match status" value="2"/>
</dbReference>
<evidence type="ECO:0000313" key="3">
    <source>
        <dbReference type="Proteomes" id="UP000630149"/>
    </source>
</evidence>
<dbReference type="Proteomes" id="UP000630149">
    <property type="component" value="Unassembled WGS sequence"/>
</dbReference>
<dbReference type="EMBL" id="BMOB01000012">
    <property type="protein sequence ID" value="GGI91999.1"/>
    <property type="molecule type" value="Genomic_DNA"/>
</dbReference>